<dbReference type="EMBL" id="CP093217">
    <property type="protein sequence ID" value="UQW80439.1"/>
    <property type="molecule type" value="Genomic_DNA"/>
</dbReference>
<keyword evidence="2" id="KW-1185">Reference proteome</keyword>
<sequence length="58" mass="6755">MSDITAIERVNHSDSNMTLRIYTHVTDNMAKNLINELEAYDKDFKNNASENKKLRLVQ</sequence>
<evidence type="ECO:0000313" key="2">
    <source>
        <dbReference type="Proteomes" id="UP001056588"/>
    </source>
</evidence>
<evidence type="ECO:0000313" key="1">
    <source>
        <dbReference type="EMBL" id="UQW80439.1"/>
    </source>
</evidence>
<dbReference type="RefSeq" id="WP_238597617.1">
    <property type="nucleotide sequence ID" value="NZ_CP093217.1"/>
</dbReference>
<dbReference type="InterPro" id="IPR013762">
    <property type="entry name" value="Integrase-like_cat_sf"/>
</dbReference>
<proteinExistence type="predicted"/>
<dbReference type="Proteomes" id="UP001056588">
    <property type="component" value="Chromosome"/>
</dbReference>
<organism evidence="1 2">
    <name type="scientific">Staphylococcus edaphicus</name>
    <dbReference type="NCBI Taxonomy" id="1955013"/>
    <lineage>
        <taxon>Bacteria</taxon>
        <taxon>Bacillati</taxon>
        <taxon>Bacillota</taxon>
        <taxon>Bacilli</taxon>
        <taxon>Bacillales</taxon>
        <taxon>Staphylococcaceae</taxon>
        <taxon>Staphylococcus</taxon>
    </lineage>
</organism>
<accession>A0ABY4Q9Z3</accession>
<dbReference type="Gene3D" id="1.10.443.10">
    <property type="entry name" value="Intergrase catalytic core"/>
    <property type="match status" value="1"/>
</dbReference>
<reference evidence="1" key="1">
    <citation type="submission" date="2022-03" db="EMBL/GenBank/DDBJ databases">
        <title>Complete Genome Sequence of Staphylococcus edaphicus strain CCM 8731.</title>
        <authorList>
            <person name="Rimmer C.O."/>
            <person name="Thomas J.C."/>
        </authorList>
    </citation>
    <scope>NUCLEOTIDE SEQUENCE</scope>
    <source>
        <strain evidence="1">CCM 8731</strain>
    </source>
</reference>
<evidence type="ECO:0008006" key="3">
    <source>
        <dbReference type="Google" id="ProtNLM"/>
    </source>
</evidence>
<protein>
    <recommendedName>
        <fullName evidence="3">Integrase</fullName>
    </recommendedName>
</protein>
<name>A0ABY4Q9Z3_9STAP</name>
<gene>
    <name evidence="1" type="ORF">MNY58_07420</name>
</gene>